<name>A0A9W9G2X7_9EURO</name>
<comment type="caution">
    <text evidence="1">The sequence shown here is derived from an EMBL/GenBank/DDBJ whole genome shotgun (WGS) entry which is preliminary data.</text>
</comment>
<dbReference type="RefSeq" id="XP_056479073.1">
    <property type="nucleotide sequence ID" value="XM_056614032.1"/>
</dbReference>
<dbReference type="Proteomes" id="UP001149074">
    <property type="component" value="Unassembled WGS sequence"/>
</dbReference>
<keyword evidence="2" id="KW-1185">Reference proteome</keyword>
<sequence length="183" mass="20158">MTPKTSLTEAVQHFLNALTASPPSTPNLLKTFTTNPRPLIHEHGLQQLAPFLGRTFTGSEGVTRYFEILAQYLSIEKMGFESEDAWVVDEESMTVSLRGSARFVWKETGQAWDETFFYRLGLARDEGEGKVAVCEYRIWADTGAAYLARIGRLEDVLAGDSLGKEQGQKDVLGGGLNVYGSCG</sequence>
<evidence type="ECO:0000313" key="1">
    <source>
        <dbReference type="EMBL" id="KAJ5111003.1"/>
    </source>
</evidence>
<dbReference type="GeneID" id="81353011"/>
<protein>
    <recommendedName>
        <fullName evidence="3">SnoaL-like domain-containing protein</fullName>
    </recommendedName>
</protein>
<proteinExistence type="predicted"/>
<evidence type="ECO:0000313" key="2">
    <source>
        <dbReference type="Proteomes" id="UP001149074"/>
    </source>
</evidence>
<reference evidence="1" key="2">
    <citation type="journal article" date="2023" name="IMA Fungus">
        <title>Comparative genomic study of the Penicillium genus elucidates a diverse pangenome and 15 lateral gene transfer events.</title>
        <authorList>
            <person name="Petersen C."/>
            <person name="Sorensen T."/>
            <person name="Nielsen M.R."/>
            <person name="Sondergaard T.E."/>
            <person name="Sorensen J.L."/>
            <person name="Fitzpatrick D.A."/>
            <person name="Frisvad J.C."/>
            <person name="Nielsen K.L."/>
        </authorList>
    </citation>
    <scope>NUCLEOTIDE SEQUENCE</scope>
    <source>
        <strain evidence="1">IBT 30761</strain>
    </source>
</reference>
<gene>
    <name evidence="1" type="ORF">N7532_001538</name>
</gene>
<dbReference type="EMBL" id="JAPQKI010000002">
    <property type="protein sequence ID" value="KAJ5111003.1"/>
    <property type="molecule type" value="Genomic_DNA"/>
</dbReference>
<dbReference type="AlphaFoldDB" id="A0A9W9G2X7"/>
<evidence type="ECO:0008006" key="3">
    <source>
        <dbReference type="Google" id="ProtNLM"/>
    </source>
</evidence>
<dbReference type="OrthoDB" id="3352776at2759"/>
<organism evidence="1 2">
    <name type="scientific">Penicillium argentinense</name>
    <dbReference type="NCBI Taxonomy" id="1131581"/>
    <lineage>
        <taxon>Eukaryota</taxon>
        <taxon>Fungi</taxon>
        <taxon>Dikarya</taxon>
        <taxon>Ascomycota</taxon>
        <taxon>Pezizomycotina</taxon>
        <taxon>Eurotiomycetes</taxon>
        <taxon>Eurotiomycetidae</taxon>
        <taxon>Eurotiales</taxon>
        <taxon>Aspergillaceae</taxon>
        <taxon>Penicillium</taxon>
    </lineage>
</organism>
<reference evidence="1" key="1">
    <citation type="submission" date="2022-11" db="EMBL/GenBank/DDBJ databases">
        <authorList>
            <person name="Petersen C."/>
        </authorList>
    </citation>
    <scope>NUCLEOTIDE SEQUENCE</scope>
    <source>
        <strain evidence="1">IBT 30761</strain>
    </source>
</reference>
<accession>A0A9W9G2X7</accession>